<dbReference type="InterPro" id="IPR050922">
    <property type="entry name" value="LytR/CpsA/Psr_CW_biosynth"/>
</dbReference>
<accession>A0A381NYE4</accession>
<feature type="domain" description="LytR/CpsA/Psr regulator C-terminal" evidence="2">
    <location>
        <begin position="308"/>
        <end position="393"/>
    </location>
</feature>
<keyword evidence="1" id="KW-1133">Transmembrane helix</keyword>
<organism evidence="3">
    <name type="scientific">marine metagenome</name>
    <dbReference type="NCBI Taxonomy" id="408172"/>
    <lineage>
        <taxon>unclassified sequences</taxon>
        <taxon>metagenomes</taxon>
        <taxon>ecological metagenomes</taxon>
    </lineage>
</organism>
<dbReference type="Pfam" id="PF13399">
    <property type="entry name" value="LytR_C"/>
    <property type="match status" value="1"/>
</dbReference>
<feature type="transmembrane region" description="Helical" evidence="1">
    <location>
        <begin position="24"/>
        <end position="42"/>
    </location>
</feature>
<dbReference type="AlphaFoldDB" id="A0A381NYE4"/>
<protein>
    <recommendedName>
        <fullName evidence="2">LytR/CpsA/Psr regulator C-terminal domain-containing protein</fullName>
    </recommendedName>
</protein>
<gene>
    <name evidence="3" type="ORF">METZ01_LOCUS12505</name>
</gene>
<evidence type="ECO:0000313" key="3">
    <source>
        <dbReference type="EMBL" id="SUZ59651.1"/>
    </source>
</evidence>
<feature type="non-terminal residue" evidence="3">
    <location>
        <position position="1"/>
    </location>
</feature>
<evidence type="ECO:0000256" key="1">
    <source>
        <dbReference type="SAM" id="Phobius"/>
    </source>
</evidence>
<dbReference type="EMBL" id="UINC01000690">
    <property type="protein sequence ID" value="SUZ59651.1"/>
    <property type="molecule type" value="Genomic_DNA"/>
</dbReference>
<dbReference type="PANTHER" id="PTHR33392:SF6">
    <property type="entry name" value="POLYISOPRENYL-TEICHOIC ACID--PEPTIDOGLYCAN TEICHOIC ACID TRANSFERASE TAGU"/>
    <property type="match status" value="1"/>
</dbReference>
<reference evidence="3" key="1">
    <citation type="submission" date="2018-05" db="EMBL/GenBank/DDBJ databases">
        <authorList>
            <person name="Lanie J.A."/>
            <person name="Ng W.-L."/>
            <person name="Kazmierczak K.M."/>
            <person name="Andrzejewski T.M."/>
            <person name="Davidsen T.M."/>
            <person name="Wayne K.J."/>
            <person name="Tettelin H."/>
            <person name="Glass J.I."/>
            <person name="Rusch D."/>
            <person name="Podicherti R."/>
            <person name="Tsui H.-C.T."/>
            <person name="Winkler M.E."/>
        </authorList>
    </citation>
    <scope>NUCLEOTIDE SEQUENCE</scope>
</reference>
<sequence length="397" mass="41811">VDGDTPSDDDRRRLAPPLPAGWRWGFPTFLVVALVWAGVLLVDGLSTVLDSEGGETREAVTDPSAPGFEAFVEQTWSMLVATEDGDGELVQVAVVAATDRAGGGGTILLVPPEVMAQGCEASPCRLAERHREGGIDHVRETVTRLLEVEVTAAVLMTPDRWTSLAGPASPVPVDLPIDLVATASDGTSVVRFPAGRVDVASSDVVDLLAFPDGADGLGRLERQSAWWAAWLVRVGIGDPLENLPNLELDLVDLMALVAGGSVRLADLPWTAVETDLVSQLVADNEMVAELAVQMFPFPIPLVPGQRPTVRLLNGTGDPSLDSPARERVLRAGVDLSVVGNYRHDGVIQTRVVYRDLALAGAANDLAAALGGGTLFDEKASPVTDLTVIIGADFWSAG</sequence>
<dbReference type="PANTHER" id="PTHR33392">
    <property type="entry name" value="POLYISOPRENYL-TEICHOIC ACID--PEPTIDOGLYCAN TEICHOIC ACID TRANSFERASE TAGU"/>
    <property type="match status" value="1"/>
</dbReference>
<dbReference type="InterPro" id="IPR027381">
    <property type="entry name" value="LytR/CpsA/Psr_C"/>
</dbReference>
<name>A0A381NYE4_9ZZZZ</name>
<keyword evidence="1" id="KW-0472">Membrane</keyword>
<proteinExistence type="predicted"/>
<dbReference type="Gene3D" id="3.30.70.2390">
    <property type="match status" value="1"/>
</dbReference>
<evidence type="ECO:0000259" key="2">
    <source>
        <dbReference type="Pfam" id="PF13399"/>
    </source>
</evidence>
<keyword evidence="1" id="KW-0812">Transmembrane</keyword>